<dbReference type="SMART" id="SM00230">
    <property type="entry name" value="CysPc"/>
    <property type="match status" value="1"/>
</dbReference>
<feature type="domain" description="Calpain catalytic" evidence="8">
    <location>
        <begin position="150"/>
        <end position="492"/>
    </location>
</feature>
<feature type="region of interest" description="Disordered" evidence="7">
    <location>
        <begin position="1"/>
        <end position="89"/>
    </location>
</feature>
<evidence type="ECO:0000256" key="3">
    <source>
        <dbReference type="ARBA" id="ARBA00022801"/>
    </source>
</evidence>
<organism evidence="9">
    <name type="scientific">Chromera velia CCMP2878</name>
    <dbReference type="NCBI Taxonomy" id="1169474"/>
    <lineage>
        <taxon>Eukaryota</taxon>
        <taxon>Sar</taxon>
        <taxon>Alveolata</taxon>
        <taxon>Colpodellida</taxon>
        <taxon>Chromeraceae</taxon>
        <taxon>Chromera</taxon>
    </lineage>
</organism>
<keyword evidence="4 6" id="KW-0788">Thiol protease</keyword>
<dbReference type="EMBL" id="CDMZ01002277">
    <property type="protein sequence ID" value="CUC10012.1"/>
    <property type="molecule type" value="Genomic_DNA"/>
</dbReference>
<dbReference type="InterPro" id="IPR038765">
    <property type="entry name" value="Papain-like_cys_pep_sf"/>
</dbReference>
<reference evidence="9" key="1">
    <citation type="submission" date="2014-11" db="EMBL/GenBank/DDBJ databases">
        <title>Molecular phylogeny of cliff fern family Woodsiaceae with morphological implications.</title>
        <authorList>
            <person name="Shao Y.-Z."/>
            <person name="Wei R."/>
            <person name="Zhang X.-C."/>
        </authorList>
    </citation>
    <scope>NUCLEOTIDE SEQUENCE</scope>
</reference>
<accession>A0A0K6S8M3</accession>
<evidence type="ECO:0000256" key="5">
    <source>
        <dbReference type="PIRSR" id="PIRSR622684-1"/>
    </source>
</evidence>
<sequence>MGCAASTHSVAGVVETGNPPVQSDGGAYGKTGAPSHNTAAKMGTEKRAPKPLPPNHEAIVATAKKAQNMKTSKEKQRAKGPCTTDPAVTPGREELMRQCCVPDVPTRSEISVEPVEGIHANWKNAFDRARDECMAAVDKIVAACEESGKPFFDPSFYYDRKENTYGPDYIDDNTVGTLSKIRRLWDIYGQSEDVEVFTWTEGQYVSAADMVQGDIGSCFYVGAVASIAAHEKKTDRKIERLELEGKTEEAEKVEYHDPIFKLFVNWSREWGVYGLMYYKMSRWRWLIVDDLVPVREGDENSPQFARARDDAPELWPTLIEKLYAKIYTTWKFLDGGCCRKATATLTGGVLLKDLKLDGEHKTYKWSKFKSIARSPFHVVTCVTTENVVEEEGAGEGRCGEGLAAQGLVICHVYSVLDAYDDPETKIKLVKLRNPWGNDGEWTGPWSDSSAEWKEHPHIAEAVHFTPEPDGTFWMNWKDYKVLLGSVAVIRHFPLDWQVLTLGSRMNDDEWSEQTFIFRVGDTHTDCKTMPCVFVVGQPDSALAPVLKGGDLDKLDSETKTRIQFDRAWEEWTCGSLFVGIEVRFLGKKMPKDKQAVSWRQVGKLIPNGENRSCTVEEAAVAAEKIQKGYYAIHVDYLAHGQTVNARVMCPFGPDVSLWLLSKGRESALGYKEFEVEEYGDEEEEWEDEEGEEWDDDDFAEYEEE</sequence>
<feature type="active site" evidence="5 6">
    <location>
        <position position="411"/>
    </location>
</feature>
<dbReference type="InterPro" id="IPR001300">
    <property type="entry name" value="Peptidase_C2_calpain_cat"/>
</dbReference>
<feature type="region of interest" description="Disordered" evidence="7">
    <location>
        <begin position="677"/>
        <end position="704"/>
    </location>
</feature>
<dbReference type="SUPFAM" id="SSF54001">
    <property type="entry name" value="Cysteine proteinases"/>
    <property type="match status" value="1"/>
</dbReference>
<evidence type="ECO:0000259" key="8">
    <source>
        <dbReference type="PROSITE" id="PS50203"/>
    </source>
</evidence>
<dbReference type="GO" id="GO:0006508">
    <property type="term" value="P:proteolysis"/>
    <property type="evidence" value="ECO:0007669"/>
    <property type="project" value="UniProtKB-KW"/>
</dbReference>
<feature type="active site" evidence="5 6">
    <location>
        <position position="433"/>
    </location>
</feature>
<evidence type="ECO:0000256" key="4">
    <source>
        <dbReference type="ARBA" id="ARBA00022807"/>
    </source>
</evidence>
<keyword evidence="3 6" id="KW-0378">Hydrolase</keyword>
<feature type="active site" evidence="5 6">
    <location>
        <position position="218"/>
    </location>
</feature>
<gene>
    <name evidence="9" type="ORF">Cvel_26153.t2.CR1</name>
</gene>
<evidence type="ECO:0000256" key="2">
    <source>
        <dbReference type="ARBA" id="ARBA00022670"/>
    </source>
</evidence>
<dbReference type="VEuPathDB" id="CryptoDB:Cvel_26153"/>
<dbReference type="Gene3D" id="3.90.70.10">
    <property type="entry name" value="Cysteine proteinases"/>
    <property type="match status" value="1"/>
</dbReference>
<keyword evidence="2 6" id="KW-0645">Protease</keyword>
<name>A0A0K6S8M3_9ALVE</name>
<dbReference type="InterPro" id="IPR022684">
    <property type="entry name" value="Calpain_cysteine_protease"/>
</dbReference>
<protein>
    <recommendedName>
        <fullName evidence="8">Calpain catalytic domain-containing protein</fullName>
    </recommendedName>
</protein>
<evidence type="ECO:0000256" key="6">
    <source>
        <dbReference type="PROSITE-ProRule" id="PRU00239"/>
    </source>
</evidence>
<evidence type="ECO:0000313" key="9">
    <source>
        <dbReference type="EMBL" id="CUC10012.1"/>
    </source>
</evidence>
<dbReference type="AlphaFoldDB" id="A0A0K6S8M3"/>
<proteinExistence type="inferred from homology"/>
<dbReference type="PROSITE" id="PS50203">
    <property type="entry name" value="CALPAIN_CAT"/>
    <property type="match status" value="1"/>
</dbReference>
<comment type="similarity">
    <text evidence="1">Belongs to the peptidase C2 family.</text>
</comment>
<dbReference type="GO" id="GO:0004198">
    <property type="term" value="F:calcium-dependent cysteine-type endopeptidase activity"/>
    <property type="evidence" value="ECO:0007669"/>
    <property type="project" value="InterPro"/>
</dbReference>
<dbReference type="PANTHER" id="PTHR10183:SF379">
    <property type="entry name" value="CALPAIN-5"/>
    <property type="match status" value="1"/>
</dbReference>
<dbReference type="PANTHER" id="PTHR10183">
    <property type="entry name" value="CALPAIN"/>
    <property type="match status" value="1"/>
</dbReference>
<evidence type="ECO:0000256" key="1">
    <source>
        <dbReference type="ARBA" id="ARBA00007623"/>
    </source>
</evidence>
<dbReference type="Pfam" id="PF00648">
    <property type="entry name" value="Peptidase_C2"/>
    <property type="match status" value="1"/>
</dbReference>
<evidence type="ECO:0000256" key="7">
    <source>
        <dbReference type="SAM" id="MobiDB-lite"/>
    </source>
</evidence>
<dbReference type="PhylomeDB" id="A0A0K6S8M3"/>